<evidence type="ECO:0000313" key="3">
    <source>
        <dbReference type="Proteomes" id="UP000681341"/>
    </source>
</evidence>
<name>A0ABS3U1X4_9ACTN</name>
<comment type="caution">
    <text evidence="2">The sequence shown here is derived from an EMBL/GenBank/DDBJ whole genome shotgun (WGS) entry which is preliminary data.</text>
</comment>
<evidence type="ECO:0000313" key="2">
    <source>
        <dbReference type="EMBL" id="MBO3732777.1"/>
    </source>
</evidence>
<dbReference type="EMBL" id="JAGFNP010000003">
    <property type="protein sequence ID" value="MBO3732777.1"/>
    <property type="molecule type" value="Genomic_DNA"/>
</dbReference>
<dbReference type="Pfam" id="PF01636">
    <property type="entry name" value="APH"/>
    <property type="match status" value="1"/>
</dbReference>
<keyword evidence="3" id="KW-1185">Reference proteome</keyword>
<evidence type="ECO:0000259" key="1">
    <source>
        <dbReference type="Pfam" id="PF01636"/>
    </source>
</evidence>
<feature type="domain" description="Aminoglycoside phosphotransferase" evidence="1">
    <location>
        <begin position="47"/>
        <end position="239"/>
    </location>
</feature>
<organism evidence="2 3">
    <name type="scientific">Glycomyces niveus</name>
    <dbReference type="NCBI Taxonomy" id="2820287"/>
    <lineage>
        <taxon>Bacteria</taxon>
        <taxon>Bacillati</taxon>
        <taxon>Actinomycetota</taxon>
        <taxon>Actinomycetes</taxon>
        <taxon>Glycomycetales</taxon>
        <taxon>Glycomycetaceae</taxon>
        <taxon>Glycomyces</taxon>
    </lineage>
</organism>
<sequence length="303" mass="33173">MSNGRFTEERMRAALNALADQLDIDASDARTLHMANNAVYALPSAGIVFRITRSNTLHDRVRKGARLGRWFSDVDAPTIRLAPYPNQPLVYEDLLATVWNYVPPAPDAPDADDLGKVLREFHNLPAPTIDLPRWDPVGTARKRIADAEALEDGDRQTLLDWCDRLEPEIGTLVEASSGTLVHGDAHVGNLLRRPDGRVVLCDFDSTCLGPSGVDLAAVAAAEIWFASTGEHDRLVKSYGFDITSDPAWPILRQARELTFVVGGVPLLASSAGVAEQFKLRLDSVMANDTSVVWTPYAAYGKRD</sequence>
<gene>
    <name evidence="2" type="ORF">J5V16_08070</name>
</gene>
<dbReference type="Proteomes" id="UP000681341">
    <property type="component" value="Unassembled WGS sequence"/>
</dbReference>
<accession>A0ABS3U1X4</accession>
<protein>
    <submittedName>
        <fullName evidence="2">Aminoglycoside phosphotransferase family protein</fullName>
    </submittedName>
</protein>
<dbReference type="InterPro" id="IPR002575">
    <property type="entry name" value="Aminoglycoside_PTrfase"/>
</dbReference>
<proteinExistence type="predicted"/>
<reference evidence="2 3" key="1">
    <citation type="submission" date="2021-03" db="EMBL/GenBank/DDBJ databases">
        <title>Glycomyces sp. nov., a novel actinomycete isolated from soil.</title>
        <authorList>
            <person name="Yang X."/>
            <person name="Xu X."/>
        </authorList>
    </citation>
    <scope>NUCLEOTIDE SEQUENCE [LARGE SCALE GENOMIC DNA]</scope>
    <source>
        <strain evidence="2 3">NEAU-S30</strain>
    </source>
</reference>
<dbReference type="SUPFAM" id="SSF56112">
    <property type="entry name" value="Protein kinase-like (PK-like)"/>
    <property type="match status" value="1"/>
</dbReference>
<dbReference type="InterPro" id="IPR011009">
    <property type="entry name" value="Kinase-like_dom_sf"/>
</dbReference>
<dbReference type="Gene3D" id="3.90.1200.10">
    <property type="match status" value="1"/>
</dbReference>